<dbReference type="EMBL" id="OU015568">
    <property type="protein sequence ID" value="CAG5082861.1"/>
    <property type="molecule type" value="Genomic_DNA"/>
</dbReference>
<organism evidence="1 2">
    <name type="scientific">Oikopleura dioica</name>
    <name type="common">Tunicate</name>
    <dbReference type="NCBI Taxonomy" id="34765"/>
    <lineage>
        <taxon>Eukaryota</taxon>
        <taxon>Metazoa</taxon>
        <taxon>Chordata</taxon>
        <taxon>Tunicata</taxon>
        <taxon>Appendicularia</taxon>
        <taxon>Copelata</taxon>
        <taxon>Oikopleuridae</taxon>
        <taxon>Oikopleura</taxon>
    </lineage>
</organism>
<sequence>METRVCSEAQQSSVLLTCPRKKRAAIIGCSVILVIKFWPTKEQVREPEPEEDSNFTNPNSKNPGFKPIFSFTENQEKLYDNFYANLNSSAEINAYVDGTRWPAVMSSTRLTYEEAKGFCAYRNSSLLRRTTSMISPIPEFIRQSRYKYWIYAEYTSDYQIIDMNKDIRRKIENELEAAKERKDFVYVCRDCKQFANESLPRDCLNNHVDDDVAKFSTFEFICETQVFEDEKILIQINKTINCKLLKLNSSFLDEYGLWKTDKIDQLEGKKWKLTSKKTSMKELILSGYLTADMPKDDLSEEIGIPWCPNNPNRLQGAYFYNGNVHTGRVHGSRAYAICLLEKTN</sequence>
<evidence type="ECO:0000313" key="1">
    <source>
        <dbReference type="EMBL" id="CAG5082861.1"/>
    </source>
</evidence>
<proteinExistence type="predicted"/>
<accession>A0ABN7RVC2</accession>
<name>A0ABN7RVC2_OIKDI</name>
<reference evidence="1 2" key="1">
    <citation type="submission" date="2021-04" db="EMBL/GenBank/DDBJ databases">
        <authorList>
            <person name="Bliznina A."/>
        </authorList>
    </citation>
    <scope>NUCLEOTIDE SEQUENCE [LARGE SCALE GENOMIC DNA]</scope>
</reference>
<protein>
    <submittedName>
        <fullName evidence="1">Oidioi.mRNA.OKI2018_I69.PAR.g10223.t1.cds</fullName>
    </submittedName>
</protein>
<evidence type="ECO:0000313" key="2">
    <source>
        <dbReference type="Proteomes" id="UP001158576"/>
    </source>
</evidence>
<dbReference type="Proteomes" id="UP001158576">
    <property type="component" value="Chromosome PAR"/>
</dbReference>
<keyword evidence="2" id="KW-1185">Reference proteome</keyword>
<gene>
    <name evidence="1" type="ORF">OKIOD_LOCUS1781</name>
</gene>